<dbReference type="InterPro" id="IPR017853">
    <property type="entry name" value="GH"/>
</dbReference>
<dbReference type="InterPro" id="IPR001579">
    <property type="entry name" value="Glyco_hydro_18_chit_AS"/>
</dbReference>
<feature type="domain" description="GH18" evidence="5">
    <location>
        <begin position="719"/>
        <end position="1078"/>
    </location>
</feature>
<dbReference type="SMART" id="SM00270">
    <property type="entry name" value="ChtBD1"/>
    <property type="match status" value="3"/>
</dbReference>
<dbReference type="InterPro" id="IPR001223">
    <property type="entry name" value="Glyco_hydro18_cat"/>
</dbReference>
<dbReference type="CDD" id="cd10909">
    <property type="entry name" value="ChtBD1_GH18_2"/>
    <property type="match status" value="3"/>
</dbReference>
<dbReference type="SUPFAM" id="SSF54556">
    <property type="entry name" value="Chitinase insertion domain"/>
    <property type="match status" value="1"/>
</dbReference>
<keyword evidence="1" id="KW-0147">Chitin-binding</keyword>
<dbReference type="PROSITE" id="PS01095">
    <property type="entry name" value="GH18_1"/>
    <property type="match status" value="1"/>
</dbReference>
<dbReference type="PANTHER" id="PTHR46073:SF4">
    <property type="entry name" value="GH18 DOMAIN-CONTAINING PROTEIN"/>
    <property type="match status" value="1"/>
</dbReference>
<name>A0AAN8FH61_TRICO</name>
<dbReference type="PANTHER" id="PTHR46073">
    <property type="entry name" value="CHITINASE"/>
    <property type="match status" value="1"/>
</dbReference>
<evidence type="ECO:0000256" key="4">
    <source>
        <dbReference type="RuleBase" id="RU000489"/>
    </source>
</evidence>
<dbReference type="Proteomes" id="UP001331761">
    <property type="component" value="Unassembled WGS sequence"/>
</dbReference>
<dbReference type="EMBL" id="WIXE01008939">
    <property type="protein sequence ID" value="KAK5978855.1"/>
    <property type="molecule type" value="Genomic_DNA"/>
</dbReference>
<dbReference type="InterPro" id="IPR001002">
    <property type="entry name" value="Chitin-bd_1"/>
</dbReference>
<dbReference type="SUPFAM" id="SSF51445">
    <property type="entry name" value="(Trans)glycosidases"/>
    <property type="match status" value="1"/>
</dbReference>
<dbReference type="GO" id="GO:0006032">
    <property type="term" value="P:chitin catabolic process"/>
    <property type="evidence" value="ECO:0007669"/>
    <property type="project" value="UniProtKB-ARBA"/>
</dbReference>
<dbReference type="GO" id="GO:0004568">
    <property type="term" value="F:chitinase activity"/>
    <property type="evidence" value="ECO:0007669"/>
    <property type="project" value="UniProtKB-ARBA"/>
</dbReference>
<dbReference type="InterPro" id="IPR011583">
    <property type="entry name" value="Chitinase_II/V-like_cat"/>
</dbReference>
<dbReference type="Gene3D" id="3.20.20.80">
    <property type="entry name" value="Glycosidases"/>
    <property type="match status" value="1"/>
</dbReference>
<proteinExistence type="predicted"/>
<evidence type="ECO:0000259" key="5">
    <source>
        <dbReference type="PROSITE" id="PS51910"/>
    </source>
</evidence>
<dbReference type="Pfam" id="PF00704">
    <property type="entry name" value="Glyco_hydro_18"/>
    <property type="match status" value="1"/>
</dbReference>
<reference evidence="6 7" key="1">
    <citation type="submission" date="2019-10" db="EMBL/GenBank/DDBJ databases">
        <title>Assembly and Annotation for the nematode Trichostrongylus colubriformis.</title>
        <authorList>
            <person name="Martin J."/>
        </authorList>
    </citation>
    <scope>NUCLEOTIDE SEQUENCE [LARGE SCALE GENOMIC DNA]</scope>
    <source>
        <strain evidence="6">G859</strain>
        <tissue evidence="6">Whole worm</tissue>
    </source>
</reference>
<dbReference type="Gene3D" id="3.30.60.10">
    <property type="entry name" value="Endochitinase-like"/>
    <property type="match status" value="2"/>
</dbReference>
<accession>A0AAN8FH61</accession>
<evidence type="ECO:0000256" key="1">
    <source>
        <dbReference type="ARBA" id="ARBA00022669"/>
    </source>
</evidence>
<dbReference type="PROSITE" id="PS51910">
    <property type="entry name" value="GH18_2"/>
    <property type="match status" value="1"/>
</dbReference>
<evidence type="ECO:0000313" key="7">
    <source>
        <dbReference type="Proteomes" id="UP001331761"/>
    </source>
</evidence>
<organism evidence="6 7">
    <name type="scientific">Trichostrongylus colubriformis</name>
    <name type="common">Black scour worm</name>
    <dbReference type="NCBI Taxonomy" id="6319"/>
    <lineage>
        <taxon>Eukaryota</taxon>
        <taxon>Metazoa</taxon>
        <taxon>Ecdysozoa</taxon>
        <taxon>Nematoda</taxon>
        <taxon>Chromadorea</taxon>
        <taxon>Rhabditida</taxon>
        <taxon>Rhabditina</taxon>
        <taxon>Rhabditomorpha</taxon>
        <taxon>Strongyloidea</taxon>
        <taxon>Trichostrongylidae</taxon>
        <taxon>Trichostrongylus</taxon>
    </lineage>
</organism>
<gene>
    <name evidence="6" type="ORF">GCK32_005441</name>
</gene>
<dbReference type="InterPro" id="IPR006954">
    <property type="entry name" value="Mlt-10-like"/>
</dbReference>
<sequence>MASAVSMRYSARVRHGGLNSSSSFALLTLLFMNVNGSDNVASDKQLVDELKKISLDEEGFEKVKEIHRNWYFFALKALMGQVAKELLQTIDGAKRKWEKLGIARSVRHLSKDAAAFKQIPVKQRKSIISAHILDFNKLVMSSSKRLAERMIYRNSISRNRFKRSPYRLLLPESDSDLLQELSRKWSTTYKKLRKLARILESNEKLPGARVYDTRIYDLVVGNNKRESSQISLPPFLKSMFDLVNSFKGSKNARILSPRIAPITPDRTDSKGFLSPALFPFYKDDTEEQLMPVPKVLHHLNSFGLGEKFLTVSERVGESFERLRASMSGKQKEELNTRGFTFMEQAQMQKLHEDQGIHEPEIKAMVADYGALRKEQRDDALWEAIARLAGLNSLTVISKENVKSLNDLALSQKDFDKVRIIHNNWYLFSIKALLAQMAKEFLSTADFGDYSIFFYANMFKDSGEKLKSCLKRIQHAKDITRTAHCLIVAKEYHEESRQDTTSFIVEKEPVGRSWMGRVTRLDFLRLKNAAKRRKLMSEESDGKRVKRSPHRLVKRRRLAPPLLEPVYSPAHRLSNLFVSLFSTTPPSEVPIRWSTTYKKMLQLKKTLDQNEKLPGRDVYDKKIYDMVVDEETSSQADAEPYIPPFLKSITGVVNSFQGGSNVRVLSPRLAPLLPDKAASHKVLSPSLFPFYLDESEEQILPVPKMLEASGLNEKDRERILEMVMEVSGARGTVENAMKAESLTHLVFAFFTMESDGRIHLQGDAAQQRLKNIMTEARRHKHLKVLFAIGGWENSQYFSLLTADHPRRTILINNIVDNILKYDFDGVDLDWEYPVTGGSVEGTPEHNKKPSGLLITFAGAAGHWVLKPGYDLVQLVKYADFVNVMSYDYFGAWQSKWGAFTGPPAPLLFASPPKFSGRMNVHATLKYYSCQIKATDKLNMGVPFYGRYWHNVGDSVDPTDDMWRIATAIDGQTKFEGGDVQWRHLRTRFNISAARFHEGAKSPYIWIPENKTFVGFENPQSLLHKGNLCQRRTDINEMTYKCSPINEQRWWTYDDGEELAGMCGKSAPLYNGYYPVCDPDDPGHACCGKYGYCGSGPEFCGCPECVDYGSDPMLILKEPIKPTQTNITWYTSDAADGKRGRCGPQVPPIDGTPATCNPDDEKAHCCSNGGYCGSTKEHCECVGCVDFSKARDYKYKPIEWWTYAENPANVGRCGPDADRLPSGKIAKCDASGEAYCCSRSGYCGRGSDYCDCLGCVDFKKNPDYEY</sequence>
<dbReference type="GO" id="GO:0008061">
    <property type="term" value="F:chitin binding"/>
    <property type="evidence" value="ECO:0007669"/>
    <property type="project" value="UniProtKB-KW"/>
</dbReference>
<dbReference type="Gene3D" id="3.10.50.10">
    <property type="match status" value="1"/>
</dbReference>
<evidence type="ECO:0000313" key="6">
    <source>
        <dbReference type="EMBL" id="KAK5978855.1"/>
    </source>
</evidence>
<dbReference type="SMART" id="SM00636">
    <property type="entry name" value="Glyco_18"/>
    <property type="match status" value="1"/>
</dbReference>
<dbReference type="InterPro" id="IPR036861">
    <property type="entry name" value="Endochitinase-like_sf"/>
</dbReference>
<protein>
    <recommendedName>
        <fullName evidence="5">GH18 domain-containing protein</fullName>
    </recommendedName>
</protein>
<keyword evidence="2 4" id="KW-0378">Hydrolase</keyword>
<dbReference type="GO" id="GO:0005975">
    <property type="term" value="P:carbohydrate metabolic process"/>
    <property type="evidence" value="ECO:0007669"/>
    <property type="project" value="InterPro"/>
</dbReference>
<dbReference type="InterPro" id="IPR029070">
    <property type="entry name" value="Chitinase_insertion_sf"/>
</dbReference>
<evidence type="ECO:0000256" key="2">
    <source>
        <dbReference type="ARBA" id="ARBA00022801"/>
    </source>
</evidence>
<keyword evidence="3 4" id="KW-0326">Glycosidase</keyword>
<keyword evidence="7" id="KW-1185">Reference proteome</keyword>
<dbReference type="AlphaFoldDB" id="A0AAN8FH61"/>
<comment type="caution">
    <text evidence="6">The sequence shown here is derived from an EMBL/GenBank/DDBJ whole genome shotgun (WGS) entry which is preliminary data.</text>
</comment>
<evidence type="ECO:0000256" key="3">
    <source>
        <dbReference type="ARBA" id="ARBA00023295"/>
    </source>
</evidence>
<dbReference type="Pfam" id="PF04870">
    <property type="entry name" value="Moulting_cycle"/>
    <property type="match status" value="1"/>
</dbReference>